<evidence type="ECO:0000256" key="5">
    <source>
        <dbReference type="ARBA" id="ARBA00022448"/>
    </source>
</evidence>
<dbReference type="AlphaFoldDB" id="A0A4V3CVF4"/>
<evidence type="ECO:0000256" key="9">
    <source>
        <dbReference type="ARBA" id="ARBA00023136"/>
    </source>
</evidence>
<reference evidence="11 12" key="1">
    <citation type="submission" date="2019-03" db="EMBL/GenBank/DDBJ databases">
        <title>Genomic Encyclopedia of Type Strains, Phase IV (KMG-IV): sequencing the most valuable type-strain genomes for metagenomic binning, comparative biology and taxonomic classification.</title>
        <authorList>
            <person name="Goeker M."/>
        </authorList>
    </citation>
    <scope>NUCLEOTIDE SEQUENCE [LARGE SCALE GENOMIC DNA]</scope>
    <source>
        <strain evidence="11 12">DSM 11901</strain>
    </source>
</reference>
<evidence type="ECO:0000256" key="6">
    <source>
        <dbReference type="ARBA" id="ARBA00022475"/>
    </source>
</evidence>
<organism evidence="11 12">
    <name type="scientific">Aquabacterium commune</name>
    <dbReference type="NCBI Taxonomy" id="70586"/>
    <lineage>
        <taxon>Bacteria</taxon>
        <taxon>Pseudomonadati</taxon>
        <taxon>Pseudomonadota</taxon>
        <taxon>Betaproteobacteria</taxon>
        <taxon>Burkholderiales</taxon>
        <taxon>Aquabacterium</taxon>
    </lineage>
</organism>
<keyword evidence="5" id="KW-0813">Transport</keyword>
<keyword evidence="6" id="KW-1003">Cell membrane</keyword>
<accession>A0A4V3CVF4</accession>
<dbReference type="PANTHER" id="PTHR36122">
    <property type="entry name" value="NICOTINAMIDE RIBOSIDE TRANSPORTER PNUC"/>
    <property type="match status" value="1"/>
</dbReference>
<sequence>MEALAAHLAWVDPWLLPVWTAWGVPFSWLELAACTLSLAMVGFNLRVHPAGWPLAMVSSVLYGLLFARSRLYGEAALQLVFVAMSAWGWWQWLRGTSDGSGHDALRDAVAESAPDGQPLRVRSLGPRGVWLACLSLAVLWPLVGTLLAHATDSDVPYWDALPTTGSLIGQWLLGRKYVDNWPCWLAVNLVSMALFAHKALWLTVWLYALFALLSVVGWRAWLAEARAHLPRPRRREALT</sequence>
<dbReference type="Proteomes" id="UP000294593">
    <property type="component" value="Unassembled WGS sequence"/>
</dbReference>
<feature type="transmembrane region" description="Helical" evidence="10">
    <location>
        <begin position="129"/>
        <end position="150"/>
    </location>
</feature>
<keyword evidence="12" id="KW-1185">Reference proteome</keyword>
<dbReference type="OrthoDB" id="9791248at2"/>
<keyword evidence="7 10" id="KW-0812">Transmembrane</keyword>
<feature type="transmembrane region" description="Helical" evidence="10">
    <location>
        <begin position="199"/>
        <end position="221"/>
    </location>
</feature>
<evidence type="ECO:0000313" key="12">
    <source>
        <dbReference type="Proteomes" id="UP000294593"/>
    </source>
</evidence>
<gene>
    <name evidence="11" type="ORF">EV672_106221</name>
</gene>
<dbReference type="EMBL" id="SNXW01000006">
    <property type="protein sequence ID" value="TDP82258.1"/>
    <property type="molecule type" value="Genomic_DNA"/>
</dbReference>
<name>A0A4V3CVF4_9BURK</name>
<evidence type="ECO:0000256" key="2">
    <source>
        <dbReference type="ARBA" id="ARBA00004651"/>
    </source>
</evidence>
<dbReference type="InterPro" id="IPR006419">
    <property type="entry name" value="NMN_transpt_PnuC"/>
</dbReference>
<dbReference type="Pfam" id="PF04973">
    <property type="entry name" value="NMN_transporter"/>
    <property type="match status" value="1"/>
</dbReference>
<evidence type="ECO:0000313" key="11">
    <source>
        <dbReference type="EMBL" id="TDP82258.1"/>
    </source>
</evidence>
<proteinExistence type="inferred from homology"/>
<dbReference type="GO" id="GO:0005886">
    <property type="term" value="C:plasma membrane"/>
    <property type="evidence" value="ECO:0007669"/>
    <property type="project" value="UniProtKB-SubCell"/>
</dbReference>
<feature type="transmembrane region" description="Helical" evidence="10">
    <location>
        <begin position="50"/>
        <end position="69"/>
    </location>
</feature>
<dbReference type="NCBIfam" id="TIGR01528">
    <property type="entry name" value="NMN_trans_PnuC"/>
    <property type="match status" value="1"/>
</dbReference>
<comment type="function">
    <text evidence="1">Required for nicotinamide riboside transport across the inner membrane.</text>
</comment>
<comment type="subcellular location">
    <subcellularLocation>
        <location evidence="2">Cell membrane</location>
        <topology evidence="2">Multi-pass membrane protein</topology>
    </subcellularLocation>
</comment>
<evidence type="ECO:0000256" key="4">
    <source>
        <dbReference type="ARBA" id="ARBA00017522"/>
    </source>
</evidence>
<dbReference type="GO" id="GO:0034257">
    <property type="term" value="F:nicotinamide riboside transmembrane transporter activity"/>
    <property type="evidence" value="ECO:0007669"/>
    <property type="project" value="InterPro"/>
</dbReference>
<evidence type="ECO:0000256" key="10">
    <source>
        <dbReference type="SAM" id="Phobius"/>
    </source>
</evidence>
<evidence type="ECO:0000256" key="3">
    <source>
        <dbReference type="ARBA" id="ARBA00006669"/>
    </source>
</evidence>
<keyword evidence="8 10" id="KW-1133">Transmembrane helix</keyword>
<comment type="caution">
    <text evidence="11">The sequence shown here is derived from an EMBL/GenBank/DDBJ whole genome shotgun (WGS) entry which is preliminary data.</text>
</comment>
<evidence type="ECO:0000256" key="1">
    <source>
        <dbReference type="ARBA" id="ARBA00002672"/>
    </source>
</evidence>
<comment type="similarity">
    <text evidence="3">Belongs to the nicotinamide ribonucleoside (NR) uptake permease (TC 4.B.1) family.</text>
</comment>
<keyword evidence="9 10" id="KW-0472">Membrane</keyword>
<protein>
    <recommendedName>
        <fullName evidence="4">Nicotinamide riboside transporter PnuC</fullName>
    </recommendedName>
</protein>
<evidence type="ECO:0000256" key="8">
    <source>
        <dbReference type="ARBA" id="ARBA00022989"/>
    </source>
</evidence>
<evidence type="ECO:0000256" key="7">
    <source>
        <dbReference type="ARBA" id="ARBA00022692"/>
    </source>
</evidence>
<dbReference type="PANTHER" id="PTHR36122:SF2">
    <property type="entry name" value="NICOTINAMIDE RIBOSIDE TRANSPORTER PNUC"/>
    <property type="match status" value="1"/>
</dbReference>